<accession>A0ACB7XUU1</accession>
<protein>
    <submittedName>
        <fullName evidence="1">Uncharacterized protein</fullName>
    </submittedName>
</protein>
<evidence type="ECO:0000313" key="2">
    <source>
        <dbReference type="Proteomes" id="UP000828048"/>
    </source>
</evidence>
<keyword evidence="2" id="KW-1185">Reference proteome</keyword>
<sequence>MAEVLVLDVTVLIPLSVVMVLIRVLHFFVFEHFRFSEQVVVRASNLRASATFSPAKSFQANESTWWTVLKAFEANVAEKLPLEFNVQITESRAASSGTN</sequence>
<reference evidence="1 2" key="1">
    <citation type="journal article" date="2021" name="Hortic Res">
        <title>High-quality reference genome and annotation aids understanding of berry development for evergreen blueberry (Vaccinium darrowii).</title>
        <authorList>
            <person name="Yu J."/>
            <person name="Hulse-Kemp A.M."/>
            <person name="Babiker E."/>
            <person name="Staton M."/>
        </authorList>
    </citation>
    <scope>NUCLEOTIDE SEQUENCE [LARGE SCALE GENOMIC DNA]</scope>
    <source>
        <strain evidence="2">cv. NJ 8807/NJ 8810</strain>
        <tissue evidence="1">Young leaf</tissue>
    </source>
</reference>
<dbReference type="Proteomes" id="UP000828048">
    <property type="component" value="Chromosome 1"/>
</dbReference>
<comment type="caution">
    <text evidence="1">The sequence shown here is derived from an EMBL/GenBank/DDBJ whole genome shotgun (WGS) entry which is preliminary data.</text>
</comment>
<gene>
    <name evidence="1" type="ORF">Vadar_031341</name>
</gene>
<organism evidence="1 2">
    <name type="scientific">Vaccinium darrowii</name>
    <dbReference type="NCBI Taxonomy" id="229202"/>
    <lineage>
        <taxon>Eukaryota</taxon>
        <taxon>Viridiplantae</taxon>
        <taxon>Streptophyta</taxon>
        <taxon>Embryophyta</taxon>
        <taxon>Tracheophyta</taxon>
        <taxon>Spermatophyta</taxon>
        <taxon>Magnoliopsida</taxon>
        <taxon>eudicotyledons</taxon>
        <taxon>Gunneridae</taxon>
        <taxon>Pentapetalae</taxon>
        <taxon>asterids</taxon>
        <taxon>Ericales</taxon>
        <taxon>Ericaceae</taxon>
        <taxon>Vaccinioideae</taxon>
        <taxon>Vaccinieae</taxon>
        <taxon>Vaccinium</taxon>
    </lineage>
</organism>
<proteinExistence type="predicted"/>
<name>A0ACB7XUU1_9ERIC</name>
<dbReference type="EMBL" id="CM037151">
    <property type="protein sequence ID" value="KAH7844756.1"/>
    <property type="molecule type" value="Genomic_DNA"/>
</dbReference>
<evidence type="ECO:0000313" key="1">
    <source>
        <dbReference type="EMBL" id="KAH7844756.1"/>
    </source>
</evidence>